<organism evidence="1 2">
    <name type="scientific">Pythium oligandrum</name>
    <name type="common">Mycoparasitic fungus</name>
    <dbReference type="NCBI Taxonomy" id="41045"/>
    <lineage>
        <taxon>Eukaryota</taxon>
        <taxon>Sar</taxon>
        <taxon>Stramenopiles</taxon>
        <taxon>Oomycota</taxon>
        <taxon>Peronosporomycetes</taxon>
        <taxon>Pythiales</taxon>
        <taxon>Pythiaceae</taxon>
        <taxon>Pythium</taxon>
    </lineage>
</organism>
<dbReference type="AlphaFoldDB" id="A0A8K1CUI1"/>
<evidence type="ECO:0000313" key="1">
    <source>
        <dbReference type="EMBL" id="TMW69484.1"/>
    </source>
</evidence>
<reference evidence="1" key="1">
    <citation type="submission" date="2019-03" db="EMBL/GenBank/DDBJ databases">
        <title>Long read genome sequence of the mycoparasitic Pythium oligandrum ATCC 38472 isolated from sugarbeet rhizosphere.</title>
        <authorList>
            <person name="Gaulin E."/>
        </authorList>
    </citation>
    <scope>NUCLEOTIDE SEQUENCE</scope>
    <source>
        <strain evidence="1">ATCC 38472_TT</strain>
    </source>
</reference>
<dbReference type="SUPFAM" id="SSF50156">
    <property type="entry name" value="PDZ domain-like"/>
    <property type="match status" value="1"/>
</dbReference>
<dbReference type="EMBL" id="SPLM01000001">
    <property type="protein sequence ID" value="TMW69484.1"/>
    <property type="molecule type" value="Genomic_DNA"/>
</dbReference>
<name>A0A8K1CUI1_PYTOL</name>
<dbReference type="OrthoDB" id="59661at2759"/>
<dbReference type="InterPro" id="IPR036034">
    <property type="entry name" value="PDZ_sf"/>
</dbReference>
<evidence type="ECO:0000313" key="2">
    <source>
        <dbReference type="Proteomes" id="UP000794436"/>
    </source>
</evidence>
<gene>
    <name evidence="1" type="ORF">Poli38472_001640</name>
</gene>
<dbReference type="Proteomes" id="UP000794436">
    <property type="component" value="Unassembled WGS sequence"/>
</dbReference>
<keyword evidence="2" id="KW-1185">Reference proteome</keyword>
<protein>
    <recommendedName>
        <fullName evidence="3">PDZ domain-containing protein</fullName>
    </recommendedName>
</protein>
<sequence>MVRVLVCRNDGAFEYQAADVQHLDAWNDVKMDLARALYTEEELFTVVSPSDIALYKLPEGDDVEILAPSVEAASLVVMNSKWVLDIFCSPFRRSMDLAIQTDSAIRGIRRNSLDTLIGRRGTVRTSSNGTPYSPLGNVSVTSTSFTAATPQTVALHEPYIHIGTWVPMVVTDKVRPTGGLLNVLKPLTTAEYEDVLLTTTRAREYIKRFRRIGRPVTILSLQTVTLPLAVACPSAISQHGARSLYDGVFHLSEGDLQRGFVQAVRLWFSFDCEQTVSVTKVNGTLGVKPLRQQDGWIVVQALPGSPAFEAGMRGDEVFLTHVNGVDVSPHAFPSVCDRYASLISWKDSVIPLVEKTETCIFTFF</sequence>
<proteinExistence type="predicted"/>
<comment type="caution">
    <text evidence="1">The sequence shown here is derived from an EMBL/GenBank/DDBJ whole genome shotgun (WGS) entry which is preliminary data.</text>
</comment>
<accession>A0A8K1CUI1</accession>
<evidence type="ECO:0008006" key="3">
    <source>
        <dbReference type="Google" id="ProtNLM"/>
    </source>
</evidence>